<dbReference type="SUPFAM" id="SSF53448">
    <property type="entry name" value="Nucleotide-diphospho-sugar transferases"/>
    <property type="match status" value="1"/>
</dbReference>
<dbReference type="EMBL" id="CP049274">
    <property type="protein sequence ID" value="QPH85022.1"/>
    <property type="molecule type" value="Genomic_DNA"/>
</dbReference>
<dbReference type="InterPro" id="IPR002575">
    <property type="entry name" value="Aminoglycoside_PTrfase"/>
</dbReference>
<dbReference type="Proteomes" id="UP000594630">
    <property type="component" value="Chromosome"/>
</dbReference>
<organism evidence="3 4">
    <name type="scientific">Campylobacter concisus</name>
    <dbReference type="NCBI Taxonomy" id="199"/>
    <lineage>
        <taxon>Bacteria</taxon>
        <taxon>Pseudomonadati</taxon>
        <taxon>Campylobacterota</taxon>
        <taxon>Epsilonproteobacteria</taxon>
        <taxon>Campylobacterales</taxon>
        <taxon>Campylobacteraceae</taxon>
        <taxon>Campylobacter</taxon>
    </lineage>
</organism>
<dbReference type="Pfam" id="PF01636">
    <property type="entry name" value="APH"/>
    <property type="match status" value="1"/>
</dbReference>
<dbReference type="AlphaFoldDB" id="A0A7S9NFY6"/>
<evidence type="ECO:0000313" key="4">
    <source>
        <dbReference type="Proteomes" id="UP000594630"/>
    </source>
</evidence>
<evidence type="ECO:0000259" key="2">
    <source>
        <dbReference type="Pfam" id="PF01636"/>
    </source>
</evidence>
<keyword evidence="1" id="KW-0812">Transmembrane</keyword>
<dbReference type="Gene3D" id="3.90.1200.10">
    <property type="match status" value="1"/>
</dbReference>
<dbReference type="InterPro" id="IPR029044">
    <property type="entry name" value="Nucleotide-diphossugar_trans"/>
</dbReference>
<dbReference type="RefSeq" id="WP_107793368.1">
    <property type="nucleotide sequence ID" value="NZ_CP049274.1"/>
</dbReference>
<keyword evidence="1" id="KW-0472">Membrane</keyword>
<name>A0A7S9NFY6_9BACT</name>
<dbReference type="InterPro" id="IPR011009">
    <property type="entry name" value="Kinase-like_dom_sf"/>
</dbReference>
<keyword evidence="1" id="KW-1133">Transmembrane helix</keyword>
<dbReference type="SUPFAM" id="SSF56112">
    <property type="entry name" value="Protein kinase-like (PK-like)"/>
    <property type="match status" value="1"/>
</dbReference>
<protein>
    <submittedName>
        <fullName evidence="3">Phosphotransferase</fullName>
    </submittedName>
</protein>
<evidence type="ECO:0000256" key="1">
    <source>
        <dbReference type="SAM" id="Phobius"/>
    </source>
</evidence>
<feature type="transmembrane region" description="Helical" evidence="1">
    <location>
        <begin position="489"/>
        <end position="510"/>
    </location>
</feature>
<evidence type="ECO:0000313" key="3">
    <source>
        <dbReference type="EMBL" id="QPH85022.1"/>
    </source>
</evidence>
<sequence length="525" mass="61227">MKYKVLIASAGLGNRLKGMTKNVNKALISVAHKPAISYIIDKFDKDIEFVIPVGYKAQTVKDCLKLAYPDRKFTFVDIDLYQGDGSGLGYTIMKCQDKLQCPFIFTSNDTIVLENIKPPIHNWMGQADTDDNSQYRTIVSKNSHVIEICPKGSKSGKAYIGLAGIFNYKEFWDAMNDGVNQGSIEIGESFGLRSLIDFGIEPIDFTWFDTGNIEQLEKTREYFAKNIDANILEKEEEAIWFVDTRVIKFSIDKNFIQDRVYRAKSLGNFIPKIENSTENMYAYKKVNGDVFSKNPTISTFKYFLDWMDGFWIKKDLNLQEQVKFKSICMDFYKEKTYKRVKQYFTNFEQIDSEEFINENKAPKIFDLLDKVNWQELSNGLPVRFHGDLHFENILINDDEKAPFTLLDWRQNFGGCMEYGDIYYDFGKLNHGIIMSHEIVDKKLFNVSRKLNNVHYDFLRKQSLVDCEQYFKEWIENKGYDYTKVRLMTAIIYLNIAALHHYPYSLLLFYLGKNMLNEILKDKDGN</sequence>
<gene>
    <name evidence="3" type="ORF">CVT06_07975</name>
</gene>
<reference evidence="3 4" key="1">
    <citation type="journal article" date="2018" name="Emerg. Microbes Infect.">
        <title>Genomic analysis of oral Campylobacter concisus strains identified a potential bacterial molecular marker associated with active Crohn's disease.</title>
        <authorList>
            <person name="Liu F."/>
            <person name="Ma R."/>
            <person name="Tay C.Y.A."/>
            <person name="Octavia S."/>
            <person name="Lan R."/>
            <person name="Chung H.K.L."/>
            <person name="Riordan S.M."/>
            <person name="Grimm M.C."/>
            <person name="Leong R.W."/>
            <person name="Tanaka M.M."/>
            <person name="Connor S."/>
            <person name="Zhang L."/>
        </authorList>
    </citation>
    <scope>NUCLEOTIDE SEQUENCE [LARGE SCALE GENOMIC DNA]</scope>
    <source>
        <strain evidence="3 4">P10CDO-S2</strain>
    </source>
</reference>
<proteinExistence type="predicted"/>
<keyword evidence="3" id="KW-0808">Transferase</keyword>
<dbReference type="GO" id="GO:0016740">
    <property type="term" value="F:transferase activity"/>
    <property type="evidence" value="ECO:0007669"/>
    <property type="project" value="UniProtKB-KW"/>
</dbReference>
<accession>A0A7S9NFY6</accession>
<feature type="domain" description="Aminoglycoside phosphotransferase" evidence="2">
    <location>
        <begin position="372"/>
        <end position="428"/>
    </location>
</feature>
<dbReference type="Gene3D" id="3.90.550.10">
    <property type="entry name" value="Spore Coat Polysaccharide Biosynthesis Protein SpsA, Chain A"/>
    <property type="match status" value="1"/>
</dbReference>